<gene>
    <name evidence="1" type="ORF">Purlil1_13496</name>
</gene>
<name>A0ABR0BE82_PURLI</name>
<protein>
    <submittedName>
        <fullName evidence="1">Uncharacterized protein</fullName>
    </submittedName>
</protein>
<keyword evidence="2" id="KW-1185">Reference proteome</keyword>
<organism evidence="1 2">
    <name type="scientific">Purpureocillium lilacinum</name>
    <name type="common">Paecilomyces lilacinus</name>
    <dbReference type="NCBI Taxonomy" id="33203"/>
    <lineage>
        <taxon>Eukaryota</taxon>
        <taxon>Fungi</taxon>
        <taxon>Dikarya</taxon>
        <taxon>Ascomycota</taxon>
        <taxon>Pezizomycotina</taxon>
        <taxon>Sordariomycetes</taxon>
        <taxon>Hypocreomycetidae</taxon>
        <taxon>Hypocreales</taxon>
        <taxon>Ophiocordycipitaceae</taxon>
        <taxon>Purpureocillium</taxon>
    </lineage>
</organism>
<comment type="caution">
    <text evidence="1">The sequence shown here is derived from an EMBL/GenBank/DDBJ whole genome shotgun (WGS) entry which is preliminary data.</text>
</comment>
<accession>A0ABR0BE82</accession>
<reference evidence="1 2" key="1">
    <citation type="journal article" date="2024" name="Microbiol. Resour. Announc.">
        <title>Genome annotations for the ascomycete fungi Trichoderma harzianum, Trichoderma aggressivum, and Purpureocillium lilacinum.</title>
        <authorList>
            <person name="Beijen E.P.W."/>
            <person name="Ohm R.A."/>
        </authorList>
    </citation>
    <scope>NUCLEOTIDE SEQUENCE [LARGE SCALE GENOMIC DNA]</scope>
    <source>
        <strain evidence="1 2">CBS 150709</strain>
    </source>
</reference>
<evidence type="ECO:0000313" key="1">
    <source>
        <dbReference type="EMBL" id="KAK4071134.1"/>
    </source>
</evidence>
<dbReference type="Proteomes" id="UP001287286">
    <property type="component" value="Unassembled WGS sequence"/>
</dbReference>
<dbReference type="EMBL" id="JAWRVI010000232">
    <property type="protein sequence ID" value="KAK4071134.1"/>
    <property type="molecule type" value="Genomic_DNA"/>
</dbReference>
<sequence length="283" mass="31083">MSEKLSVRTALIGLVAASGKTIDVIWDLCLPATKITPVLNQALQDVKQCRTTALVLYKALSLLELAQLPFLERGMWIGVDGLVATLTETVLALSEIQTICTALDHQRQAVATEAPCDYNPGMIFLCSQIRWHNLSMTMMTSILKCPSEADAQGTRVGLQLRIARLLASNTVACRRMRQLEDASGGVSVDRSWPPQYVLLTHYDYQLPQRPTPTTPPALTPYFGCTLARIPMLSSITLPVSTHELVDGSELYTSVYAQRVGRDIDGLLLCHTGQDEKRSLHGSC</sequence>
<evidence type="ECO:0000313" key="2">
    <source>
        <dbReference type="Proteomes" id="UP001287286"/>
    </source>
</evidence>
<proteinExistence type="predicted"/>